<dbReference type="EMBL" id="JACEIK010000662">
    <property type="protein sequence ID" value="MCD7460595.1"/>
    <property type="molecule type" value="Genomic_DNA"/>
</dbReference>
<evidence type="ECO:0000313" key="3">
    <source>
        <dbReference type="Proteomes" id="UP000823775"/>
    </source>
</evidence>
<protein>
    <submittedName>
        <fullName evidence="2">Uncharacterized protein</fullName>
    </submittedName>
</protein>
<dbReference type="Proteomes" id="UP000823775">
    <property type="component" value="Unassembled WGS sequence"/>
</dbReference>
<gene>
    <name evidence="2" type="ORF">HAX54_043872</name>
</gene>
<proteinExistence type="predicted"/>
<feature type="region of interest" description="Disordered" evidence="1">
    <location>
        <begin position="21"/>
        <end position="80"/>
    </location>
</feature>
<evidence type="ECO:0000256" key="1">
    <source>
        <dbReference type="SAM" id="MobiDB-lite"/>
    </source>
</evidence>
<name>A0ABS8SNN3_DATST</name>
<organism evidence="2 3">
    <name type="scientific">Datura stramonium</name>
    <name type="common">Jimsonweed</name>
    <name type="synonym">Common thornapple</name>
    <dbReference type="NCBI Taxonomy" id="4076"/>
    <lineage>
        <taxon>Eukaryota</taxon>
        <taxon>Viridiplantae</taxon>
        <taxon>Streptophyta</taxon>
        <taxon>Embryophyta</taxon>
        <taxon>Tracheophyta</taxon>
        <taxon>Spermatophyta</taxon>
        <taxon>Magnoliopsida</taxon>
        <taxon>eudicotyledons</taxon>
        <taxon>Gunneridae</taxon>
        <taxon>Pentapetalae</taxon>
        <taxon>asterids</taxon>
        <taxon>lamiids</taxon>
        <taxon>Solanales</taxon>
        <taxon>Solanaceae</taxon>
        <taxon>Solanoideae</taxon>
        <taxon>Datureae</taxon>
        <taxon>Datura</taxon>
    </lineage>
</organism>
<reference evidence="2 3" key="1">
    <citation type="journal article" date="2021" name="BMC Genomics">
        <title>Datura genome reveals duplications of psychoactive alkaloid biosynthetic genes and high mutation rate following tissue culture.</title>
        <authorList>
            <person name="Rajewski A."/>
            <person name="Carter-House D."/>
            <person name="Stajich J."/>
            <person name="Litt A."/>
        </authorList>
    </citation>
    <scope>NUCLEOTIDE SEQUENCE [LARGE SCALE GENOMIC DNA]</scope>
    <source>
        <strain evidence="2">AR-01</strain>
    </source>
</reference>
<feature type="compositionally biased region" description="Basic and acidic residues" evidence="1">
    <location>
        <begin position="42"/>
        <end position="80"/>
    </location>
</feature>
<keyword evidence="3" id="KW-1185">Reference proteome</keyword>
<accession>A0ABS8SNN3</accession>
<comment type="caution">
    <text evidence="2">The sequence shown here is derived from an EMBL/GenBank/DDBJ whole genome shotgun (WGS) entry which is preliminary data.</text>
</comment>
<sequence length="80" mass="8849">MTAKIHYWIVTISSLVIQDNGQEGTSGISKDDKDEADIVVDNNKEGTGKGEEIAAIDKVRQENDENTTKKNKDNVQDVEN</sequence>
<evidence type="ECO:0000313" key="2">
    <source>
        <dbReference type="EMBL" id="MCD7460595.1"/>
    </source>
</evidence>